<accession>A0A0M2NNK6</accession>
<dbReference type="EMBL" id="LAYJ01000063">
    <property type="protein sequence ID" value="KKI51800.1"/>
    <property type="molecule type" value="Genomic_DNA"/>
</dbReference>
<evidence type="ECO:0000313" key="1">
    <source>
        <dbReference type="EMBL" id="KKI51800.1"/>
    </source>
</evidence>
<reference evidence="1 2" key="1">
    <citation type="submission" date="2015-04" db="EMBL/GenBank/DDBJ databases">
        <title>Draft genome sequence of bacteremic isolate Catabacter hongkongensis type strain HKU16T.</title>
        <authorList>
            <person name="Lau S.K."/>
            <person name="Teng J.L."/>
            <person name="Huang Y."/>
            <person name="Curreem S.O."/>
            <person name="Tsui S.K."/>
            <person name="Woo P.C."/>
        </authorList>
    </citation>
    <scope>NUCLEOTIDE SEQUENCE [LARGE SCALE GENOMIC DNA]</scope>
    <source>
        <strain evidence="1 2">HKU16</strain>
    </source>
</reference>
<organism evidence="1 2">
    <name type="scientific">Christensenella hongkongensis</name>
    <dbReference type="NCBI Taxonomy" id="270498"/>
    <lineage>
        <taxon>Bacteria</taxon>
        <taxon>Bacillati</taxon>
        <taxon>Bacillota</taxon>
        <taxon>Clostridia</taxon>
        <taxon>Christensenellales</taxon>
        <taxon>Christensenellaceae</taxon>
        <taxon>Christensenella</taxon>
    </lineage>
</organism>
<protein>
    <submittedName>
        <fullName evidence="1">Uncharacterized protein</fullName>
    </submittedName>
</protein>
<sequence>MLHEYAELHDLLLDDAVEELENASAIDLMDGAKEADSYIESYEIEGR</sequence>
<evidence type="ECO:0000313" key="2">
    <source>
        <dbReference type="Proteomes" id="UP000034076"/>
    </source>
</evidence>
<gene>
    <name evidence="1" type="ORF">CHK_0685</name>
</gene>
<dbReference type="Proteomes" id="UP000034076">
    <property type="component" value="Unassembled WGS sequence"/>
</dbReference>
<dbReference type="AlphaFoldDB" id="A0A0M2NNK6"/>
<keyword evidence="2" id="KW-1185">Reference proteome</keyword>
<name>A0A0M2NNK6_9FIRM</name>
<dbReference type="STRING" id="270498.CHK_0685"/>
<proteinExistence type="predicted"/>
<comment type="caution">
    <text evidence="1">The sequence shown here is derived from an EMBL/GenBank/DDBJ whole genome shotgun (WGS) entry which is preliminary data.</text>
</comment>